<evidence type="ECO:0000313" key="2">
    <source>
        <dbReference type="Proteomes" id="UP001162992"/>
    </source>
</evidence>
<gene>
    <name evidence="1" type="ORF">O6H91_12G071700</name>
</gene>
<dbReference type="EMBL" id="CM055103">
    <property type="protein sequence ID" value="KAJ7536494.1"/>
    <property type="molecule type" value="Genomic_DNA"/>
</dbReference>
<comment type="caution">
    <text evidence="1">The sequence shown here is derived from an EMBL/GenBank/DDBJ whole genome shotgun (WGS) entry which is preliminary data.</text>
</comment>
<dbReference type="Proteomes" id="UP001162992">
    <property type="component" value="Chromosome 12"/>
</dbReference>
<accession>A0ACC2C383</accession>
<reference evidence="2" key="1">
    <citation type="journal article" date="2024" name="Proc. Natl. Acad. Sci. U.S.A.">
        <title>Extraordinary preservation of gene collinearity over three hundred million years revealed in homosporous lycophytes.</title>
        <authorList>
            <person name="Li C."/>
            <person name="Wickell D."/>
            <person name="Kuo L.Y."/>
            <person name="Chen X."/>
            <person name="Nie B."/>
            <person name="Liao X."/>
            <person name="Peng D."/>
            <person name="Ji J."/>
            <person name="Jenkins J."/>
            <person name="Williams M."/>
            <person name="Shu S."/>
            <person name="Plott C."/>
            <person name="Barry K."/>
            <person name="Rajasekar S."/>
            <person name="Grimwood J."/>
            <person name="Han X."/>
            <person name="Sun S."/>
            <person name="Hou Z."/>
            <person name="He W."/>
            <person name="Dai G."/>
            <person name="Sun C."/>
            <person name="Schmutz J."/>
            <person name="Leebens-Mack J.H."/>
            <person name="Li F.W."/>
            <person name="Wang L."/>
        </authorList>
    </citation>
    <scope>NUCLEOTIDE SEQUENCE [LARGE SCALE GENOMIC DNA]</scope>
    <source>
        <strain evidence="2">cv. PW_Plant_1</strain>
    </source>
</reference>
<proteinExistence type="predicted"/>
<organism evidence="1 2">
    <name type="scientific">Diphasiastrum complanatum</name>
    <name type="common">Issler's clubmoss</name>
    <name type="synonym">Lycopodium complanatum</name>
    <dbReference type="NCBI Taxonomy" id="34168"/>
    <lineage>
        <taxon>Eukaryota</taxon>
        <taxon>Viridiplantae</taxon>
        <taxon>Streptophyta</taxon>
        <taxon>Embryophyta</taxon>
        <taxon>Tracheophyta</taxon>
        <taxon>Lycopodiopsida</taxon>
        <taxon>Lycopodiales</taxon>
        <taxon>Lycopodiaceae</taxon>
        <taxon>Lycopodioideae</taxon>
        <taxon>Diphasiastrum</taxon>
    </lineage>
</organism>
<sequence length="390" mass="41420">MAKEAEPTESIAANESREGDGADVGHEEAGFKGTDLKQDLPDQGEAPFGSRNSSTSTAASASESLHPSIHSPLSWASHIGNPEFAVHNSYLIDPANLLPSMPPLFYPAPFCGLVPVPAHDELLQHGGLYAAPIFPYAGPVTFVPLGGLVPLCYNAPLGAAALSQQPAPTIINPAPNTAAIERAIIPEAQEIGAQEGLRQRHAVAAPVAQAQGAQPQGQVVRRFRVGFQLDLLLILKLAVVVFFFNQDGFKDRLLLLLFLAAVVYMYQTGALTPILRWISTNAQRFIMPPPQVIHHPPNGQAQQEGVEHGGGNMVANERNAGAVAPANGMRNEHINAAPAGDGAVVPGAAIPAPVDQHPVQGPRWWDFLKEIQILVVGFVTSLFPGFQNPE</sequence>
<name>A0ACC2C383_DIPCM</name>
<keyword evidence="2" id="KW-1185">Reference proteome</keyword>
<evidence type="ECO:0000313" key="1">
    <source>
        <dbReference type="EMBL" id="KAJ7536494.1"/>
    </source>
</evidence>
<protein>
    <submittedName>
        <fullName evidence="1">Uncharacterized protein</fullName>
    </submittedName>
</protein>